<name>A0A2R6P684_ACTCC</name>
<dbReference type="FunFam" id="2.30.29.30:FF:000286">
    <property type="entry name" value="PH-protein kinase domain containing protein"/>
    <property type="match status" value="1"/>
</dbReference>
<sequence length="147" mass="16993">MIESMESLWRSATGTNPNPEDYDGVEYWSSPERAGWLTKQGDYIKTWRRRWFVLKQGKLLWFKAPSVTRTSEPRGVIPVGSCLTVRGAEDALNKPFAFEISTDRFTMYFVADSEKDKEDWINSIGRTIVQHSRSVTDSEVVDYDSKR</sequence>
<dbReference type="EMBL" id="NKQK01000028">
    <property type="protein sequence ID" value="PSR86160.1"/>
    <property type="molecule type" value="Genomic_DNA"/>
</dbReference>
<dbReference type="AlphaFoldDB" id="A0A2R6P684"/>
<dbReference type="SMART" id="SM00233">
    <property type="entry name" value="PH"/>
    <property type="match status" value="1"/>
</dbReference>
<evidence type="ECO:0000259" key="2">
    <source>
        <dbReference type="PROSITE" id="PS50003"/>
    </source>
</evidence>
<gene>
    <name evidence="3" type="ORF">CEY00_Acc31798</name>
</gene>
<dbReference type="OrthoDB" id="185175at2759"/>
<reference evidence="3 4" key="1">
    <citation type="submission" date="2017-07" db="EMBL/GenBank/DDBJ databases">
        <title>An improved, manually edited Actinidia chinensis var. chinensis (kiwifruit) genome highlights the challenges associated with draft genomes and gene prediction in plants.</title>
        <authorList>
            <person name="Pilkington S."/>
            <person name="Crowhurst R."/>
            <person name="Hilario E."/>
            <person name="Nardozza S."/>
            <person name="Fraser L."/>
            <person name="Peng Y."/>
            <person name="Gunaseelan K."/>
            <person name="Simpson R."/>
            <person name="Tahir J."/>
            <person name="Deroles S."/>
            <person name="Templeton K."/>
            <person name="Luo Z."/>
            <person name="Davy M."/>
            <person name="Cheng C."/>
            <person name="Mcneilage M."/>
            <person name="Scaglione D."/>
            <person name="Liu Y."/>
            <person name="Zhang Q."/>
            <person name="Datson P."/>
            <person name="De Silva N."/>
            <person name="Gardiner S."/>
            <person name="Bassett H."/>
            <person name="Chagne D."/>
            <person name="Mccallum J."/>
            <person name="Dzierzon H."/>
            <person name="Deng C."/>
            <person name="Wang Y.-Y."/>
            <person name="Barron N."/>
            <person name="Manako K."/>
            <person name="Bowen J."/>
            <person name="Foster T."/>
            <person name="Erridge Z."/>
            <person name="Tiffin H."/>
            <person name="Waite C."/>
            <person name="Davies K."/>
            <person name="Grierson E."/>
            <person name="Laing W."/>
            <person name="Kirk R."/>
            <person name="Chen X."/>
            <person name="Wood M."/>
            <person name="Montefiori M."/>
            <person name="Brummell D."/>
            <person name="Schwinn K."/>
            <person name="Catanach A."/>
            <person name="Fullerton C."/>
            <person name="Li D."/>
            <person name="Meiyalaghan S."/>
            <person name="Nieuwenhuizen N."/>
            <person name="Read N."/>
            <person name="Prakash R."/>
            <person name="Hunter D."/>
            <person name="Zhang H."/>
            <person name="Mckenzie M."/>
            <person name="Knabel M."/>
            <person name="Harris A."/>
            <person name="Allan A."/>
            <person name="Chen A."/>
            <person name="Janssen B."/>
            <person name="Plunkett B."/>
            <person name="Dwamena C."/>
            <person name="Voogd C."/>
            <person name="Leif D."/>
            <person name="Lafferty D."/>
            <person name="Souleyre E."/>
            <person name="Varkonyi-Gasic E."/>
            <person name="Gambi F."/>
            <person name="Hanley J."/>
            <person name="Yao J.-L."/>
            <person name="Cheung J."/>
            <person name="David K."/>
            <person name="Warren B."/>
            <person name="Marsh K."/>
            <person name="Snowden K."/>
            <person name="Lin-Wang K."/>
            <person name="Brian L."/>
            <person name="Martinez-Sanchez M."/>
            <person name="Wang M."/>
            <person name="Ileperuma N."/>
            <person name="Macnee N."/>
            <person name="Campin R."/>
            <person name="Mcatee P."/>
            <person name="Drummond R."/>
            <person name="Espley R."/>
            <person name="Ireland H."/>
            <person name="Wu R."/>
            <person name="Atkinson R."/>
            <person name="Karunairetnam S."/>
            <person name="Bulley S."/>
            <person name="Chunkath S."/>
            <person name="Hanley Z."/>
            <person name="Storey R."/>
            <person name="Thrimawithana A."/>
            <person name="Thomson S."/>
            <person name="David C."/>
            <person name="Testolin R."/>
        </authorList>
    </citation>
    <scope>NUCLEOTIDE SEQUENCE [LARGE SCALE GENOMIC DNA]</scope>
    <source>
        <strain evidence="4">cv. Red5</strain>
        <tissue evidence="3">Young leaf</tissue>
    </source>
</reference>
<evidence type="ECO:0000313" key="4">
    <source>
        <dbReference type="Proteomes" id="UP000241394"/>
    </source>
</evidence>
<proteinExistence type="predicted"/>
<dbReference type="Pfam" id="PF00169">
    <property type="entry name" value="PH"/>
    <property type="match status" value="1"/>
</dbReference>
<dbReference type="STRING" id="1590841.A0A2R6P684"/>
<dbReference type="CDD" id="cd13276">
    <property type="entry name" value="PH_AtPH1"/>
    <property type="match status" value="1"/>
</dbReference>
<evidence type="ECO:0000256" key="1">
    <source>
        <dbReference type="SAM" id="MobiDB-lite"/>
    </source>
</evidence>
<protein>
    <submittedName>
        <fullName evidence="3">Pleckstriny domain-containing protein</fullName>
    </submittedName>
</protein>
<dbReference type="Gramene" id="PSR86160">
    <property type="protein sequence ID" value="PSR86160"/>
    <property type="gene ID" value="CEY00_Acc31798"/>
</dbReference>
<dbReference type="PANTHER" id="PTHR14336">
    <property type="entry name" value="TANDEM PH DOMAIN CONTAINING PROTEIN"/>
    <property type="match status" value="1"/>
</dbReference>
<dbReference type="OMA" id="MESIWRI"/>
<feature type="region of interest" description="Disordered" evidence="1">
    <location>
        <begin position="1"/>
        <end position="24"/>
    </location>
</feature>
<dbReference type="InterPro" id="IPR051707">
    <property type="entry name" value="PI-Interact_SigTrans_Reg"/>
</dbReference>
<feature type="domain" description="PH" evidence="2">
    <location>
        <begin position="30"/>
        <end position="129"/>
    </location>
</feature>
<evidence type="ECO:0000313" key="3">
    <source>
        <dbReference type="EMBL" id="PSR86160.1"/>
    </source>
</evidence>
<dbReference type="InterPro" id="IPR001849">
    <property type="entry name" value="PH_domain"/>
</dbReference>
<dbReference type="PROSITE" id="PS50003">
    <property type="entry name" value="PH_DOMAIN"/>
    <property type="match status" value="1"/>
</dbReference>
<dbReference type="InterPro" id="IPR011993">
    <property type="entry name" value="PH-like_dom_sf"/>
</dbReference>
<reference evidence="4" key="2">
    <citation type="journal article" date="2018" name="BMC Genomics">
        <title>A manually annotated Actinidia chinensis var. chinensis (kiwifruit) genome highlights the challenges associated with draft genomes and gene prediction in plants.</title>
        <authorList>
            <person name="Pilkington S.M."/>
            <person name="Crowhurst R."/>
            <person name="Hilario E."/>
            <person name="Nardozza S."/>
            <person name="Fraser L."/>
            <person name="Peng Y."/>
            <person name="Gunaseelan K."/>
            <person name="Simpson R."/>
            <person name="Tahir J."/>
            <person name="Deroles S.C."/>
            <person name="Templeton K."/>
            <person name="Luo Z."/>
            <person name="Davy M."/>
            <person name="Cheng C."/>
            <person name="McNeilage M."/>
            <person name="Scaglione D."/>
            <person name="Liu Y."/>
            <person name="Zhang Q."/>
            <person name="Datson P."/>
            <person name="De Silva N."/>
            <person name="Gardiner S.E."/>
            <person name="Bassett H."/>
            <person name="Chagne D."/>
            <person name="McCallum J."/>
            <person name="Dzierzon H."/>
            <person name="Deng C."/>
            <person name="Wang Y.Y."/>
            <person name="Barron L."/>
            <person name="Manako K."/>
            <person name="Bowen J."/>
            <person name="Foster T.M."/>
            <person name="Erridge Z.A."/>
            <person name="Tiffin H."/>
            <person name="Waite C.N."/>
            <person name="Davies K.M."/>
            <person name="Grierson E.P."/>
            <person name="Laing W.A."/>
            <person name="Kirk R."/>
            <person name="Chen X."/>
            <person name="Wood M."/>
            <person name="Montefiori M."/>
            <person name="Brummell D.A."/>
            <person name="Schwinn K.E."/>
            <person name="Catanach A."/>
            <person name="Fullerton C."/>
            <person name="Li D."/>
            <person name="Meiyalaghan S."/>
            <person name="Nieuwenhuizen N."/>
            <person name="Read N."/>
            <person name="Prakash R."/>
            <person name="Hunter D."/>
            <person name="Zhang H."/>
            <person name="McKenzie M."/>
            <person name="Knabel M."/>
            <person name="Harris A."/>
            <person name="Allan A.C."/>
            <person name="Gleave A."/>
            <person name="Chen A."/>
            <person name="Janssen B.J."/>
            <person name="Plunkett B."/>
            <person name="Ampomah-Dwamena C."/>
            <person name="Voogd C."/>
            <person name="Leif D."/>
            <person name="Lafferty D."/>
            <person name="Souleyre E.J.F."/>
            <person name="Varkonyi-Gasic E."/>
            <person name="Gambi F."/>
            <person name="Hanley J."/>
            <person name="Yao J.L."/>
            <person name="Cheung J."/>
            <person name="David K.M."/>
            <person name="Warren B."/>
            <person name="Marsh K."/>
            <person name="Snowden K.C."/>
            <person name="Lin-Wang K."/>
            <person name="Brian L."/>
            <person name="Martinez-Sanchez M."/>
            <person name="Wang M."/>
            <person name="Ileperuma N."/>
            <person name="Macnee N."/>
            <person name="Campin R."/>
            <person name="McAtee P."/>
            <person name="Drummond R.S.M."/>
            <person name="Espley R.V."/>
            <person name="Ireland H.S."/>
            <person name="Wu R."/>
            <person name="Atkinson R.G."/>
            <person name="Karunairetnam S."/>
            <person name="Bulley S."/>
            <person name="Chunkath S."/>
            <person name="Hanley Z."/>
            <person name="Storey R."/>
            <person name="Thrimawithana A.H."/>
            <person name="Thomson S."/>
            <person name="David C."/>
            <person name="Testolin R."/>
            <person name="Huang H."/>
            <person name="Hellens R.P."/>
            <person name="Schaffer R.J."/>
        </authorList>
    </citation>
    <scope>NUCLEOTIDE SEQUENCE [LARGE SCALE GENOMIC DNA]</scope>
    <source>
        <strain evidence="4">cv. Red5</strain>
    </source>
</reference>
<comment type="caution">
    <text evidence="3">The sequence shown here is derived from an EMBL/GenBank/DDBJ whole genome shotgun (WGS) entry which is preliminary data.</text>
</comment>
<organism evidence="3 4">
    <name type="scientific">Actinidia chinensis var. chinensis</name>
    <name type="common">Chinese soft-hair kiwi</name>
    <dbReference type="NCBI Taxonomy" id="1590841"/>
    <lineage>
        <taxon>Eukaryota</taxon>
        <taxon>Viridiplantae</taxon>
        <taxon>Streptophyta</taxon>
        <taxon>Embryophyta</taxon>
        <taxon>Tracheophyta</taxon>
        <taxon>Spermatophyta</taxon>
        <taxon>Magnoliopsida</taxon>
        <taxon>eudicotyledons</taxon>
        <taxon>Gunneridae</taxon>
        <taxon>Pentapetalae</taxon>
        <taxon>asterids</taxon>
        <taxon>Ericales</taxon>
        <taxon>Actinidiaceae</taxon>
        <taxon>Actinidia</taxon>
    </lineage>
</organism>
<keyword evidence="4" id="KW-1185">Reference proteome</keyword>
<dbReference type="PANTHER" id="PTHR14336:SF8">
    <property type="entry name" value="PROTEIN OPY1"/>
    <property type="match status" value="1"/>
</dbReference>
<dbReference type="SUPFAM" id="SSF50729">
    <property type="entry name" value="PH domain-like"/>
    <property type="match status" value="1"/>
</dbReference>
<dbReference type="FunCoup" id="A0A2R6P684">
    <property type="interactions" value="554"/>
</dbReference>
<dbReference type="Gene3D" id="2.30.29.30">
    <property type="entry name" value="Pleckstrin-homology domain (PH domain)/Phosphotyrosine-binding domain (PTB)"/>
    <property type="match status" value="1"/>
</dbReference>
<dbReference type="InParanoid" id="A0A2R6P684"/>
<dbReference type="Proteomes" id="UP000241394">
    <property type="component" value="Chromosome LG28"/>
</dbReference>
<accession>A0A2R6P684</accession>